<reference evidence="1" key="1">
    <citation type="submission" date="2022-10" db="EMBL/GenBank/DDBJ databases">
        <title>Fusarium specimens isolated from Avocado Roots.</title>
        <authorList>
            <person name="Stajich J."/>
            <person name="Roper C."/>
            <person name="Heimlech-Rivalta G."/>
        </authorList>
    </citation>
    <scope>NUCLEOTIDE SEQUENCE</scope>
    <source>
        <strain evidence="1">CF00143</strain>
    </source>
</reference>
<dbReference type="SUPFAM" id="SSF52047">
    <property type="entry name" value="RNI-like"/>
    <property type="match status" value="1"/>
</dbReference>
<sequence>MKKSLKALYLHISLPVNAGFEDGGVLNTLKGLRHLSLYKEDFWDSNAGNKVGAEMLIWNPRSTMRSIELNESIFHRMHRQWEETGDKPPRQGYLSALKSFSVIWGIFDHEETDAIIQAIDFVKLEELKLGRGNTGTGLLYRRLINAFSTAGKENIRLGSLQMNLEVDPDDGIEFLASFDTLTRLSICDSGVHIADSENYSLDDSLLQGLFMHKNLTTLKLTNKNSNLEGDRKLELDAQMVSKFIINFPNLRHLHFYFDERQLKEIAEPLSHGKKLEKICAKTHTWGFSYDKRLDTARRFLHYLARPVLEHGPDQANFRWEDHTKIKYVVCNRVKFEVGSRFEKTKGAKKALKIESPWDSKSQVLYRHVLGNSTIIKQGIDVMRKWADKVSKDLD</sequence>
<protein>
    <submittedName>
        <fullName evidence="1">Uncharacterized protein</fullName>
    </submittedName>
</protein>
<accession>A0A9W8UA03</accession>
<name>A0A9W8UA03_9HYPO</name>
<dbReference type="InterPro" id="IPR032675">
    <property type="entry name" value="LRR_dom_sf"/>
</dbReference>
<keyword evidence="2" id="KW-1185">Reference proteome</keyword>
<comment type="caution">
    <text evidence="1">The sequence shown here is derived from an EMBL/GenBank/DDBJ whole genome shotgun (WGS) entry which is preliminary data.</text>
</comment>
<dbReference type="Proteomes" id="UP001152130">
    <property type="component" value="Unassembled WGS sequence"/>
</dbReference>
<dbReference type="EMBL" id="JAPDHF010000008">
    <property type="protein sequence ID" value="KAJ4013752.1"/>
    <property type="molecule type" value="Genomic_DNA"/>
</dbReference>
<dbReference type="Gene3D" id="3.80.10.10">
    <property type="entry name" value="Ribonuclease Inhibitor"/>
    <property type="match status" value="1"/>
</dbReference>
<dbReference type="AlphaFoldDB" id="A0A9W8UA03"/>
<proteinExistence type="predicted"/>
<organism evidence="1 2">
    <name type="scientific">Fusarium irregulare</name>
    <dbReference type="NCBI Taxonomy" id="2494466"/>
    <lineage>
        <taxon>Eukaryota</taxon>
        <taxon>Fungi</taxon>
        <taxon>Dikarya</taxon>
        <taxon>Ascomycota</taxon>
        <taxon>Pezizomycotina</taxon>
        <taxon>Sordariomycetes</taxon>
        <taxon>Hypocreomycetidae</taxon>
        <taxon>Hypocreales</taxon>
        <taxon>Nectriaceae</taxon>
        <taxon>Fusarium</taxon>
        <taxon>Fusarium incarnatum-equiseti species complex</taxon>
    </lineage>
</organism>
<gene>
    <name evidence="1" type="ORF">NW766_005991</name>
</gene>
<evidence type="ECO:0000313" key="1">
    <source>
        <dbReference type="EMBL" id="KAJ4013752.1"/>
    </source>
</evidence>
<evidence type="ECO:0000313" key="2">
    <source>
        <dbReference type="Proteomes" id="UP001152130"/>
    </source>
</evidence>